<gene>
    <name evidence="2" type="ORF">RHGRI_021300</name>
</gene>
<comment type="caution">
    <text evidence="2">The sequence shown here is derived from an EMBL/GenBank/DDBJ whole genome shotgun (WGS) entry which is preliminary data.</text>
</comment>
<proteinExistence type="predicted"/>
<keyword evidence="1" id="KW-1133">Transmembrane helix</keyword>
<feature type="transmembrane region" description="Helical" evidence="1">
    <location>
        <begin position="162"/>
        <end position="183"/>
    </location>
</feature>
<accession>A0AAV6JNN7</accession>
<dbReference type="EMBL" id="JACTNZ010000007">
    <property type="protein sequence ID" value="KAG5541427.1"/>
    <property type="molecule type" value="Genomic_DNA"/>
</dbReference>
<organism evidence="2 3">
    <name type="scientific">Rhododendron griersonianum</name>
    <dbReference type="NCBI Taxonomy" id="479676"/>
    <lineage>
        <taxon>Eukaryota</taxon>
        <taxon>Viridiplantae</taxon>
        <taxon>Streptophyta</taxon>
        <taxon>Embryophyta</taxon>
        <taxon>Tracheophyta</taxon>
        <taxon>Spermatophyta</taxon>
        <taxon>Magnoliopsida</taxon>
        <taxon>eudicotyledons</taxon>
        <taxon>Gunneridae</taxon>
        <taxon>Pentapetalae</taxon>
        <taxon>asterids</taxon>
        <taxon>Ericales</taxon>
        <taxon>Ericaceae</taxon>
        <taxon>Ericoideae</taxon>
        <taxon>Rhodoreae</taxon>
        <taxon>Rhododendron</taxon>
    </lineage>
</organism>
<keyword evidence="1" id="KW-0812">Transmembrane</keyword>
<sequence length="187" mass="21127">MPLLCKLCGRFRKLTIGPWWPKSKKRGSFRDPGNNIKAVPSPGSPFTLMLGVVLPLVVAKVLLPGLVLKTERIRLQHPLKISLNPVLRGLEVNSKVGALSASSVGNRVTSLRIVVRLPEVVTRHFSLRRLWNKVVRMIFPFMMKKYVKKLGVMMRRKKAMRWMLVMKIGCVPISFTPLAMLAVEFAT</sequence>
<dbReference type="Proteomes" id="UP000823749">
    <property type="component" value="Chromosome 7"/>
</dbReference>
<evidence type="ECO:0000313" key="3">
    <source>
        <dbReference type="Proteomes" id="UP000823749"/>
    </source>
</evidence>
<feature type="transmembrane region" description="Helical" evidence="1">
    <location>
        <begin position="46"/>
        <end position="68"/>
    </location>
</feature>
<dbReference type="AlphaFoldDB" id="A0AAV6JNN7"/>
<protein>
    <submittedName>
        <fullName evidence="2">Uncharacterized protein</fullName>
    </submittedName>
</protein>
<keyword evidence="1" id="KW-0472">Membrane</keyword>
<name>A0AAV6JNN7_9ERIC</name>
<keyword evidence="3" id="KW-1185">Reference proteome</keyword>
<evidence type="ECO:0000256" key="1">
    <source>
        <dbReference type="SAM" id="Phobius"/>
    </source>
</evidence>
<reference evidence="2" key="1">
    <citation type="submission" date="2020-08" db="EMBL/GenBank/DDBJ databases">
        <title>Plant Genome Project.</title>
        <authorList>
            <person name="Zhang R.-G."/>
        </authorList>
    </citation>
    <scope>NUCLEOTIDE SEQUENCE</scope>
    <source>
        <strain evidence="2">WSP0</strain>
        <tissue evidence="2">Leaf</tissue>
    </source>
</reference>
<evidence type="ECO:0000313" key="2">
    <source>
        <dbReference type="EMBL" id="KAG5541427.1"/>
    </source>
</evidence>